<evidence type="ECO:0000313" key="1">
    <source>
        <dbReference type="EMBL" id="CAA9309221.1"/>
    </source>
</evidence>
<gene>
    <name evidence="1" type="ORF">AVDCRST_MAG56-6127</name>
</gene>
<sequence length="227" mass="26295">MPDEQDQDQTCGIYLIIGPATQYPILITQYPLPTMLGLKLPTDPRWVNIATKSIEDILVDHAYCEQKAASNGISLIVQYPDRTRLVETMTDLVAEEWSHFERVLAELKKRGYALGHKRSDEYAVKLNKLERKGGPADRQLMDKLLISALIEARSCERFKLLSQEIEDEDLRKFYYELMVSEANHYTTFLELAREYMPEDVVKARWQEMLDAEADIVANLEIRGDRMH</sequence>
<name>A0A6J4KLV6_9SPHI</name>
<dbReference type="CDD" id="cd07910">
    <property type="entry name" value="MiaE"/>
    <property type="match status" value="1"/>
</dbReference>
<accession>A0A6J4KLV6</accession>
<organism evidence="1">
    <name type="scientific">uncultured Cytophagales bacterium</name>
    <dbReference type="NCBI Taxonomy" id="158755"/>
    <lineage>
        <taxon>Bacteria</taxon>
        <taxon>Pseudomonadati</taxon>
        <taxon>Bacteroidota</taxon>
        <taxon>Sphingobacteriia</taxon>
        <taxon>Sphingobacteriales</taxon>
        <taxon>environmental samples</taxon>
    </lineage>
</organism>
<dbReference type="Pfam" id="PF06175">
    <property type="entry name" value="MiaE"/>
    <property type="match status" value="1"/>
</dbReference>
<dbReference type="Gene3D" id="1.20.1260.10">
    <property type="match status" value="1"/>
</dbReference>
<protein>
    <submittedName>
        <fullName evidence="1">tRNA-(Ms[2]io[6]A)-hydroxylase</fullName>
    </submittedName>
</protein>
<dbReference type="InterPro" id="IPR010386">
    <property type="entry name" value="tRNA-Hydrxlase_MiaE"/>
</dbReference>
<dbReference type="InterPro" id="IPR012347">
    <property type="entry name" value="Ferritin-like"/>
</dbReference>
<dbReference type="EMBL" id="CADCTQ010000501">
    <property type="protein sequence ID" value="CAA9309221.1"/>
    <property type="molecule type" value="Genomic_DNA"/>
</dbReference>
<dbReference type="GO" id="GO:0045301">
    <property type="term" value="F:tRNA 2-(methylsulfanyl)-N(6)-isopentenyladenosine(37) hydroxylase activity"/>
    <property type="evidence" value="ECO:0007669"/>
    <property type="project" value="InterPro"/>
</dbReference>
<dbReference type="InterPro" id="IPR009078">
    <property type="entry name" value="Ferritin-like_SF"/>
</dbReference>
<dbReference type="GO" id="GO:0006400">
    <property type="term" value="P:tRNA modification"/>
    <property type="evidence" value="ECO:0007669"/>
    <property type="project" value="InterPro"/>
</dbReference>
<dbReference type="PANTHER" id="PTHR42637">
    <property type="entry name" value="TRNA-(MS[2]IO[6]A)-HYDROXYLASE"/>
    <property type="match status" value="1"/>
</dbReference>
<reference evidence="1" key="1">
    <citation type="submission" date="2020-02" db="EMBL/GenBank/DDBJ databases">
        <authorList>
            <person name="Meier V. D."/>
        </authorList>
    </citation>
    <scope>NUCLEOTIDE SEQUENCE</scope>
    <source>
        <strain evidence="1">AVDCRST_MAG56</strain>
    </source>
</reference>
<dbReference type="SUPFAM" id="SSF47240">
    <property type="entry name" value="Ferritin-like"/>
    <property type="match status" value="1"/>
</dbReference>
<dbReference type="AlphaFoldDB" id="A0A6J4KLV6"/>
<dbReference type="PANTHER" id="PTHR42637:SF1">
    <property type="entry name" value="TRNA 2-(METHYLSULFANYL)-N(6)-ISOPENTENYLADENOSINE(37) HYDROXYLASE"/>
    <property type="match status" value="1"/>
</dbReference>
<proteinExistence type="predicted"/>
<dbReference type="PIRSF" id="PIRSF020736">
    <property type="entry name" value="MiaE"/>
    <property type="match status" value="1"/>
</dbReference>